<feature type="transmembrane region" description="Helical" evidence="14">
    <location>
        <begin position="448"/>
        <end position="467"/>
    </location>
</feature>
<keyword evidence="9 14" id="KW-0472">Membrane</keyword>
<feature type="transmembrane region" description="Helical" evidence="14">
    <location>
        <begin position="376"/>
        <end position="396"/>
    </location>
</feature>
<dbReference type="SMART" id="SM00665">
    <property type="entry name" value="B561"/>
    <property type="match status" value="1"/>
</dbReference>
<evidence type="ECO:0000256" key="6">
    <source>
        <dbReference type="ARBA" id="ARBA00022982"/>
    </source>
</evidence>
<reference evidence="20" key="1">
    <citation type="journal article" date="2011" name="Nature">
        <title>A high-resolution map of human evolutionary constraint using 29 mammals.</title>
        <authorList>
            <person name="Lindblad-Toh K."/>
            <person name="Garber M."/>
            <person name="Zuk O."/>
            <person name="Lin M.F."/>
            <person name="Parker B.J."/>
            <person name="Washietl S."/>
            <person name="Kheradpour P."/>
            <person name="Ernst J."/>
            <person name="Jordan G."/>
            <person name="Mauceli E."/>
            <person name="Ward L.D."/>
            <person name="Lowe C.B."/>
            <person name="Holloway A.K."/>
            <person name="Clamp M."/>
            <person name="Gnerre S."/>
            <person name="Alfoldi J."/>
            <person name="Beal K."/>
            <person name="Chang J."/>
            <person name="Clawson H."/>
            <person name="Cuff J."/>
            <person name="Di Palma F."/>
            <person name="Fitzgerald S."/>
            <person name="Flicek P."/>
            <person name="Guttman M."/>
            <person name="Hubisz M.J."/>
            <person name="Jaffe D.B."/>
            <person name="Jungreis I."/>
            <person name="Kent W.J."/>
            <person name="Kostka D."/>
            <person name="Lara M."/>
            <person name="Martins A.L."/>
            <person name="Massingham T."/>
            <person name="Moltke I."/>
            <person name="Raney B.J."/>
            <person name="Rasmussen M.D."/>
            <person name="Robinson J."/>
            <person name="Stark A."/>
            <person name="Vilella A.J."/>
            <person name="Wen J."/>
            <person name="Xie X."/>
            <person name="Zody M.C."/>
            <person name="Baldwin J."/>
            <person name="Bloom T."/>
            <person name="Chin C.W."/>
            <person name="Heiman D."/>
            <person name="Nicol R."/>
            <person name="Nusbaum C."/>
            <person name="Young S."/>
            <person name="Wilkinson J."/>
            <person name="Worley K.C."/>
            <person name="Kovar C.L."/>
            <person name="Muzny D.M."/>
            <person name="Gibbs R.A."/>
            <person name="Cree A."/>
            <person name="Dihn H.H."/>
            <person name="Fowler G."/>
            <person name="Jhangiani S."/>
            <person name="Joshi V."/>
            <person name="Lee S."/>
            <person name="Lewis L.R."/>
            <person name="Nazareth L.V."/>
            <person name="Okwuonu G."/>
            <person name="Santibanez J."/>
            <person name="Warren W.C."/>
            <person name="Mardis E.R."/>
            <person name="Weinstock G.M."/>
            <person name="Wilson R.K."/>
            <person name="Delehaunty K."/>
            <person name="Dooling D."/>
            <person name="Fronik C."/>
            <person name="Fulton L."/>
            <person name="Fulton B."/>
            <person name="Graves T."/>
            <person name="Minx P."/>
            <person name="Sodergren E."/>
            <person name="Birney E."/>
            <person name="Margulies E.H."/>
            <person name="Herrero J."/>
            <person name="Green E.D."/>
            <person name="Haussler D."/>
            <person name="Siepel A."/>
            <person name="Goldman N."/>
            <person name="Pollard K.S."/>
            <person name="Pedersen J.S."/>
            <person name="Lander E.S."/>
            <person name="Kellis M."/>
        </authorList>
    </citation>
    <scope>NUCLEOTIDE SEQUENCE [LARGE SCALE GENOMIC DNA]</scope>
    <source>
        <strain evidence="20">2N</strain>
    </source>
</reference>
<keyword evidence="6" id="KW-0249">Electron transport</keyword>
<evidence type="ECO:0000256" key="15">
    <source>
        <dbReference type="SAM" id="SignalP"/>
    </source>
</evidence>
<dbReference type="CDD" id="cd08760">
    <property type="entry name" value="Cyt_b561_FRRS1_like"/>
    <property type="match status" value="1"/>
</dbReference>
<reference evidence="19" key="3">
    <citation type="submission" date="2025-09" db="UniProtKB">
        <authorList>
            <consortium name="Ensembl"/>
        </authorList>
    </citation>
    <scope>IDENTIFICATION</scope>
    <source>
        <strain evidence="19">2N</strain>
    </source>
</reference>
<keyword evidence="5 14" id="KW-0812">Transmembrane</keyword>
<dbReference type="GO" id="GO:0016722">
    <property type="term" value="F:oxidoreductase activity, acting on metal ions"/>
    <property type="evidence" value="ECO:0007669"/>
    <property type="project" value="TreeGrafter"/>
</dbReference>
<dbReference type="InterPro" id="IPR005018">
    <property type="entry name" value="DOMON_domain"/>
</dbReference>
<feature type="signal peptide" evidence="15">
    <location>
        <begin position="1"/>
        <end position="23"/>
    </location>
</feature>
<reference evidence="19" key="2">
    <citation type="submission" date="2025-08" db="UniProtKB">
        <authorList>
            <consortium name="Ensembl"/>
        </authorList>
    </citation>
    <scope>IDENTIFICATION</scope>
    <source>
        <strain evidence="19">2N</strain>
    </source>
</reference>
<dbReference type="CDD" id="cd09628">
    <property type="entry name" value="DOMON_SDR_2_like"/>
    <property type="match status" value="1"/>
</dbReference>
<dbReference type="VEuPathDB" id="HostDB:ENSCPOG00000004910"/>
<gene>
    <name evidence="19" type="primary">FRRS1</name>
</gene>
<feature type="domain" description="DOMON" evidence="16">
    <location>
        <begin position="217"/>
        <end position="332"/>
    </location>
</feature>
<dbReference type="RefSeq" id="XP_003479007.1">
    <property type="nucleotide sequence ID" value="XM_003478959.4"/>
</dbReference>
<proteinExistence type="inferred from homology"/>
<evidence type="ECO:0000256" key="12">
    <source>
        <dbReference type="ARBA" id="ARBA00073117"/>
    </source>
</evidence>
<dbReference type="PANTHER" id="PTHR45828">
    <property type="entry name" value="CYTOCHROME B561/FERRIC REDUCTASE TRANSMEMBRANE"/>
    <property type="match status" value="1"/>
</dbReference>
<dbReference type="Bgee" id="ENSCPOG00000004910">
    <property type="expression patterns" value="Expressed in liver and 9 other cell types or tissues"/>
</dbReference>
<feature type="domain" description="Reelin" evidence="18">
    <location>
        <begin position="14"/>
        <end position="180"/>
    </location>
</feature>
<dbReference type="EMBL" id="AAKN02004258">
    <property type="status" value="NOT_ANNOTATED_CDS"/>
    <property type="molecule type" value="Genomic_DNA"/>
</dbReference>
<evidence type="ECO:0000313" key="20">
    <source>
        <dbReference type="Proteomes" id="UP000005447"/>
    </source>
</evidence>
<feature type="transmembrane region" description="Helical" evidence="14">
    <location>
        <begin position="570"/>
        <end position="590"/>
    </location>
</feature>
<dbReference type="InterPro" id="IPR006593">
    <property type="entry name" value="Cyt_b561/ferric_Rdtase_TM"/>
</dbReference>
<evidence type="ECO:0000256" key="5">
    <source>
        <dbReference type="ARBA" id="ARBA00022692"/>
    </source>
</evidence>
<feature type="transmembrane region" description="Helical" evidence="14">
    <location>
        <begin position="514"/>
        <end position="532"/>
    </location>
</feature>
<feature type="domain" description="Cytochrome b561" evidence="17">
    <location>
        <begin position="336"/>
        <end position="535"/>
    </location>
</feature>
<evidence type="ECO:0000256" key="10">
    <source>
        <dbReference type="ARBA" id="ARBA00023180"/>
    </source>
</evidence>
<keyword evidence="10" id="KW-0325">Glycoprotein</keyword>
<dbReference type="KEGG" id="cpoc:100730138"/>
<dbReference type="InterPro" id="IPR002861">
    <property type="entry name" value="Reeler_dom"/>
</dbReference>
<evidence type="ECO:0000256" key="9">
    <source>
        <dbReference type="ARBA" id="ARBA00023136"/>
    </source>
</evidence>
<dbReference type="FunFam" id="2.60.40.4060:FF:000003">
    <property type="entry name" value="Ferric chelate reductase 1"/>
    <property type="match status" value="1"/>
</dbReference>
<comment type="similarity">
    <text evidence="3">Belongs to the FRRS1 family.</text>
</comment>
<evidence type="ECO:0000256" key="1">
    <source>
        <dbReference type="ARBA" id="ARBA00001970"/>
    </source>
</evidence>
<evidence type="ECO:0000256" key="2">
    <source>
        <dbReference type="ARBA" id="ARBA00004141"/>
    </source>
</evidence>
<dbReference type="GeneID" id="100730138"/>
<dbReference type="Gene3D" id="1.20.120.1770">
    <property type="match status" value="1"/>
</dbReference>
<dbReference type="Ensembl" id="ENSCPOT00000004963.3">
    <property type="protein sequence ID" value="ENSCPOP00000004420.3"/>
    <property type="gene ID" value="ENSCPOG00000004910.4"/>
</dbReference>
<keyword evidence="7 14" id="KW-1133">Transmembrane helix</keyword>
<dbReference type="FunCoup" id="H0V486">
    <property type="interactions" value="6"/>
</dbReference>
<comment type="subcellular location">
    <subcellularLocation>
        <location evidence="2">Membrane</location>
        <topology evidence="2">Multi-pass membrane protein</topology>
    </subcellularLocation>
</comment>
<dbReference type="GeneTree" id="ENSGT00940000157704"/>
<dbReference type="Proteomes" id="UP000005447">
    <property type="component" value="Unassembled WGS sequence"/>
</dbReference>
<dbReference type="OMA" id="KVYWKAP"/>
<dbReference type="InParanoid" id="H0V486"/>
<name>H0V486_CAVPO</name>
<evidence type="ECO:0000256" key="7">
    <source>
        <dbReference type="ARBA" id="ARBA00022989"/>
    </source>
</evidence>
<keyword evidence="8" id="KW-0408">Iron</keyword>
<evidence type="ECO:0000259" key="16">
    <source>
        <dbReference type="PROSITE" id="PS50836"/>
    </source>
</evidence>
<dbReference type="AlphaFoldDB" id="H0V486"/>
<keyword evidence="4" id="KW-0813">Transport</keyword>
<keyword evidence="15" id="KW-0732">Signal</keyword>
<feature type="transmembrane region" description="Helical" evidence="14">
    <location>
        <begin position="479"/>
        <end position="502"/>
    </location>
</feature>
<dbReference type="Pfam" id="PF02014">
    <property type="entry name" value="Reeler"/>
    <property type="match status" value="1"/>
</dbReference>
<evidence type="ECO:0000256" key="14">
    <source>
        <dbReference type="SAM" id="Phobius"/>
    </source>
</evidence>
<evidence type="ECO:0000256" key="4">
    <source>
        <dbReference type="ARBA" id="ARBA00022448"/>
    </source>
</evidence>
<dbReference type="GO" id="GO:0016020">
    <property type="term" value="C:membrane"/>
    <property type="evidence" value="ECO:0007669"/>
    <property type="project" value="UniProtKB-SubCell"/>
</dbReference>
<dbReference type="PANTHER" id="PTHR45828:SF3">
    <property type="entry name" value="FERRIC-CHELATE REDUCTASE 1"/>
    <property type="match status" value="1"/>
</dbReference>
<dbReference type="InterPro" id="IPR042307">
    <property type="entry name" value="Reeler_sf"/>
</dbReference>
<dbReference type="PROSITE" id="PS50939">
    <property type="entry name" value="CYTOCHROME_B561"/>
    <property type="match status" value="1"/>
</dbReference>
<dbReference type="CTD" id="391059"/>
<dbReference type="STRING" id="10141.ENSCPOP00000004420"/>
<dbReference type="SMART" id="SM00664">
    <property type="entry name" value="DoH"/>
    <property type="match status" value="1"/>
</dbReference>
<dbReference type="CDD" id="cd08544">
    <property type="entry name" value="Reeler"/>
    <property type="match status" value="1"/>
</dbReference>
<dbReference type="HOGENOM" id="CLU_028305_0_0_1"/>
<comment type="cofactor">
    <cofactor evidence="1">
        <name>heme b</name>
        <dbReference type="ChEBI" id="CHEBI:60344"/>
    </cofactor>
</comment>
<evidence type="ECO:0000256" key="3">
    <source>
        <dbReference type="ARBA" id="ARBA00009195"/>
    </source>
</evidence>
<evidence type="ECO:0000256" key="13">
    <source>
        <dbReference type="ARBA" id="ARBA00081205"/>
    </source>
</evidence>
<dbReference type="PROSITE" id="PS50836">
    <property type="entry name" value="DOMON"/>
    <property type="match status" value="1"/>
</dbReference>
<comment type="function">
    <text evidence="11">Ferric-chelate reductases reduce Fe(3+) to Fe(2+) before its transport from the endosome to the cytoplasm.</text>
</comment>
<dbReference type="PROSITE" id="PS51019">
    <property type="entry name" value="REELIN"/>
    <property type="match status" value="1"/>
</dbReference>
<evidence type="ECO:0000313" key="19">
    <source>
        <dbReference type="Ensembl" id="ENSCPOP00000004420.3"/>
    </source>
</evidence>
<dbReference type="InterPro" id="IPR051237">
    <property type="entry name" value="Ferric-chelate_Red/DefProt"/>
</dbReference>
<evidence type="ECO:0000256" key="11">
    <source>
        <dbReference type="ARBA" id="ARBA00056225"/>
    </source>
</evidence>
<evidence type="ECO:0000259" key="18">
    <source>
        <dbReference type="PROSITE" id="PS51019"/>
    </source>
</evidence>
<dbReference type="GO" id="GO:0006879">
    <property type="term" value="P:intracellular iron ion homeostasis"/>
    <property type="evidence" value="ECO:0007669"/>
    <property type="project" value="TreeGrafter"/>
</dbReference>
<feature type="chain" id="PRO_5011551049" description="Ferric-chelate reductase 1" evidence="15">
    <location>
        <begin position="24"/>
        <end position="593"/>
    </location>
</feature>
<evidence type="ECO:0000259" key="17">
    <source>
        <dbReference type="PROSITE" id="PS50939"/>
    </source>
</evidence>
<keyword evidence="20" id="KW-1185">Reference proteome</keyword>
<dbReference type="Gene3D" id="2.60.40.4060">
    <property type="entry name" value="Reeler domain"/>
    <property type="match status" value="1"/>
</dbReference>
<feature type="transmembrane region" description="Helical" evidence="14">
    <location>
        <begin position="417"/>
        <end position="436"/>
    </location>
</feature>
<protein>
    <recommendedName>
        <fullName evidence="12">Ferric-chelate reductase 1</fullName>
    </recommendedName>
    <alternativeName>
        <fullName evidence="13">Stromal cell-derived receptor 2</fullName>
    </alternativeName>
</protein>
<accession>H0V486</accession>
<dbReference type="Pfam" id="PF03351">
    <property type="entry name" value="DOMON"/>
    <property type="match status" value="1"/>
</dbReference>
<dbReference type="OrthoDB" id="6372137at2759"/>
<evidence type="ECO:0000256" key="8">
    <source>
        <dbReference type="ARBA" id="ARBA00023004"/>
    </source>
</evidence>
<dbReference type="eggNOG" id="KOG4293">
    <property type="taxonomic scope" value="Eukaryota"/>
</dbReference>
<sequence>MVAVPGFTLGAFVFLLRVSLVVSYPNGKVTKSCHRMIPEHGHRPQSDPTHRVAVNQTTFRPGDHIEVTLSGPPFKGFLLEARDAENLDGPPVGSFMLNDSWASQLLTCENIQGSAVSHTSSSKKAEIKVYWKAPSSAPNHVRFLATVVEKYKIYWVKIPSQIISQPNALPFTTPKATTAPSSASPTVSHLTKPFSASDCGKKKFCIRSPLNCDPEKEQACVFLSFRRDDQSVMVEMSGPGEGYLSFALSRDRWMGDDDAYMCIHEDQMVHIQPAHLTGRSHPVMDSRGPLEDMAWRLVDGIMQCSFRRKIVLPGVKNRFDLNTSYYIFLAEGTASDGLIHKHTQQPLITYEKHDVTAFPKDIGGSRSSPLLKAHGALMFVAWMTTVSIGVLIARFFRSVWSKAFFFGEAFWFQLHRMLMLTTSALTCIAFILPFIYRGGWSWHAGYHPYLGSLVMALAVLQPLLAAFRPPVHDPRRQIFNWTHWSVGTAARIIAVAAMFLGMDLPGLTLPDPQKTYAMIGFVIWHIGTEVVLEIHAYRLSQRVEILDDDRIQILQSVSVSEAEGRTFKKAVLAVYVCGNVTFLIIFLSAINHL</sequence>
<organism evidence="19 20">
    <name type="scientific">Cavia porcellus</name>
    <name type="common">Guinea pig</name>
    <dbReference type="NCBI Taxonomy" id="10141"/>
    <lineage>
        <taxon>Eukaryota</taxon>
        <taxon>Metazoa</taxon>
        <taxon>Chordata</taxon>
        <taxon>Craniata</taxon>
        <taxon>Vertebrata</taxon>
        <taxon>Euteleostomi</taxon>
        <taxon>Mammalia</taxon>
        <taxon>Eutheria</taxon>
        <taxon>Euarchontoglires</taxon>
        <taxon>Glires</taxon>
        <taxon>Rodentia</taxon>
        <taxon>Hystricomorpha</taxon>
        <taxon>Caviidae</taxon>
        <taxon>Cavia</taxon>
    </lineage>
</organism>